<evidence type="ECO:0000256" key="1">
    <source>
        <dbReference type="SAM" id="SignalP"/>
    </source>
</evidence>
<dbReference type="PROSITE" id="PS51257">
    <property type="entry name" value="PROKAR_LIPOPROTEIN"/>
    <property type="match status" value="1"/>
</dbReference>
<gene>
    <name evidence="3" type="ORF">ACFSTE_08350</name>
</gene>
<evidence type="ECO:0000313" key="3">
    <source>
        <dbReference type="EMBL" id="MFD2590840.1"/>
    </source>
</evidence>
<dbReference type="InterPro" id="IPR014044">
    <property type="entry name" value="CAP_dom"/>
</dbReference>
<accession>A0ABW5N5D0</accession>
<dbReference type="Pfam" id="PF00188">
    <property type="entry name" value="CAP"/>
    <property type="match status" value="1"/>
</dbReference>
<dbReference type="PANTHER" id="PTHR31157">
    <property type="entry name" value="SCP DOMAIN-CONTAINING PROTEIN"/>
    <property type="match status" value="1"/>
</dbReference>
<evidence type="ECO:0000259" key="2">
    <source>
        <dbReference type="Pfam" id="PF00188"/>
    </source>
</evidence>
<dbReference type="SUPFAM" id="SSF55797">
    <property type="entry name" value="PR-1-like"/>
    <property type="match status" value="1"/>
</dbReference>
<feature type="domain" description="SCP" evidence="2">
    <location>
        <begin position="43"/>
        <end position="154"/>
    </location>
</feature>
<reference evidence="4" key="1">
    <citation type="journal article" date="2019" name="Int. J. Syst. Evol. Microbiol.">
        <title>The Global Catalogue of Microorganisms (GCM) 10K type strain sequencing project: providing services to taxonomists for standard genome sequencing and annotation.</title>
        <authorList>
            <consortium name="The Broad Institute Genomics Platform"/>
            <consortium name="The Broad Institute Genome Sequencing Center for Infectious Disease"/>
            <person name="Wu L."/>
            <person name="Ma J."/>
        </authorList>
    </citation>
    <scope>NUCLEOTIDE SEQUENCE [LARGE SCALE GENOMIC DNA]</scope>
    <source>
        <strain evidence="4">KCTC 42423</strain>
    </source>
</reference>
<dbReference type="Gene3D" id="3.40.33.10">
    <property type="entry name" value="CAP"/>
    <property type="match status" value="1"/>
</dbReference>
<proteinExistence type="predicted"/>
<dbReference type="CDD" id="cd05379">
    <property type="entry name" value="CAP_bacterial"/>
    <property type="match status" value="1"/>
</dbReference>
<evidence type="ECO:0000313" key="4">
    <source>
        <dbReference type="Proteomes" id="UP001597459"/>
    </source>
</evidence>
<keyword evidence="1" id="KW-0732">Signal</keyword>
<sequence length="157" mass="17461">MKKPLKILVLFLVTVSTLISCSKDEDDTVTNRSSEAYTNQIFELINAHRESIGLQALERNPTADQLAVDHTEYMISKAAISHDNFNDRSSSLSEEEGATAVAENVASIYPDPESVVNGWLNSSGHKANIEGEYSHTGIAAIKDKQGKYYYTQLFFRK</sequence>
<name>A0ABW5N5D0_9FLAO</name>
<dbReference type="PANTHER" id="PTHR31157:SF1">
    <property type="entry name" value="SCP DOMAIN-CONTAINING PROTEIN"/>
    <property type="match status" value="1"/>
</dbReference>
<organism evidence="3 4">
    <name type="scientific">Aquimarina hainanensis</name>
    <dbReference type="NCBI Taxonomy" id="1578017"/>
    <lineage>
        <taxon>Bacteria</taxon>
        <taxon>Pseudomonadati</taxon>
        <taxon>Bacteroidota</taxon>
        <taxon>Flavobacteriia</taxon>
        <taxon>Flavobacteriales</taxon>
        <taxon>Flavobacteriaceae</taxon>
        <taxon>Aquimarina</taxon>
    </lineage>
</organism>
<comment type="caution">
    <text evidence="3">The sequence shown here is derived from an EMBL/GenBank/DDBJ whole genome shotgun (WGS) entry which is preliminary data.</text>
</comment>
<feature type="chain" id="PRO_5047187834" evidence="1">
    <location>
        <begin position="23"/>
        <end position="157"/>
    </location>
</feature>
<protein>
    <submittedName>
        <fullName evidence="3">CAP domain-containing protein</fullName>
    </submittedName>
</protein>
<dbReference type="InterPro" id="IPR035940">
    <property type="entry name" value="CAP_sf"/>
</dbReference>
<keyword evidence="4" id="KW-1185">Reference proteome</keyword>
<feature type="signal peptide" evidence="1">
    <location>
        <begin position="1"/>
        <end position="22"/>
    </location>
</feature>
<dbReference type="EMBL" id="JBHULX010000007">
    <property type="protein sequence ID" value="MFD2590840.1"/>
    <property type="molecule type" value="Genomic_DNA"/>
</dbReference>
<dbReference type="Proteomes" id="UP001597459">
    <property type="component" value="Unassembled WGS sequence"/>
</dbReference>
<dbReference type="RefSeq" id="WP_176029068.1">
    <property type="nucleotide sequence ID" value="NZ_JBHSJV010000001.1"/>
</dbReference>